<reference evidence="3 4" key="1">
    <citation type="journal article" date="2018" name="Evol. Lett.">
        <title>Horizontal gene cluster transfer increased hallucinogenic mushroom diversity.</title>
        <authorList>
            <person name="Reynolds H.T."/>
            <person name="Vijayakumar V."/>
            <person name="Gluck-Thaler E."/>
            <person name="Korotkin H.B."/>
            <person name="Matheny P.B."/>
            <person name="Slot J.C."/>
        </authorList>
    </citation>
    <scope>NUCLEOTIDE SEQUENCE [LARGE SCALE GENOMIC DNA]</scope>
    <source>
        <strain evidence="3 4">2629</strain>
    </source>
</reference>
<keyword evidence="4" id="KW-1185">Reference proteome</keyword>
<feature type="region of interest" description="Disordered" evidence="1">
    <location>
        <begin position="119"/>
        <end position="143"/>
    </location>
</feature>
<sequence length="424" mass="47176">GNGAWDSKGDDAWGAPGNNGWGGKGDEWGQKKEGWGEVAGEWSPVPGQPKNAWGGGAAQANGAQAAATNGGGRPNITPQERSQILNALIGQAQVAAGKTGGPVDPQRFQQIQQKIMMIQRDMQQQQQQQQPQQQQKGKQKTTWEAEDWNGMDELANEFDPNRKVHFSPKNSEIWGSSPKSIPSKTLTQAQQGLRTTLINDPSNVRFVESQGAALQFVTNAFFSNARFAKERLYWRFSPDKDQRVAAMLAWVQKMSFNIGTYGLQKFIATRERGALFINVAFRMPQYPSEPAFDWLPFPVLQSTMDKILQESVAFYNPLSQVVVFVFLPSESGQSVAIWRRKITVPEKSKLKYHAEASAILKVLPKETDYVVMVDELPKKPAVQTQTQTKQSALRKTAATTAKAKATTPGAQDKKKRKWWKLWLG</sequence>
<feature type="compositionally biased region" description="Low complexity" evidence="1">
    <location>
        <begin position="119"/>
        <end position="136"/>
    </location>
</feature>
<gene>
    <name evidence="3" type="ORF">CVT24_001705</name>
</gene>
<dbReference type="Pfam" id="PF26617">
    <property type="entry name" value="CcmS-like"/>
    <property type="match status" value="1"/>
</dbReference>
<dbReference type="EMBL" id="NHTK01001215">
    <property type="protein sequence ID" value="PPR01790.1"/>
    <property type="molecule type" value="Genomic_DNA"/>
</dbReference>
<dbReference type="InParanoid" id="A0A409YFK5"/>
<feature type="region of interest" description="Disordered" evidence="1">
    <location>
        <begin position="1"/>
        <end position="78"/>
    </location>
</feature>
<name>A0A409YFK5_9AGAR</name>
<dbReference type="Proteomes" id="UP000284842">
    <property type="component" value="Unassembled WGS sequence"/>
</dbReference>
<dbReference type="STRING" id="181874.A0A409YFK5"/>
<dbReference type="InterPro" id="IPR058258">
    <property type="entry name" value="CcmS-like"/>
</dbReference>
<evidence type="ECO:0000313" key="3">
    <source>
        <dbReference type="EMBL" id="PPR01790.1"/>
    </source>
</evidence>
<feature type="region of interest" description="Disordered" evidence="1">
    <location>
        <begin position="396"/>
        <end position="416"/>
    </location>
</feature>
<proteinExistence type="predicted"/>
<evidence type="ECO:0000313" key="4">
    <source>
        <dbReference type="Proteomes" id="UP000284842"/>
    </source>
</evidence>
<evidence type="ECO:0000259" key="2">
    <source>
        <dbReference type="Pfam" id="PF26617"/>
    </source>
</evidence>
<accession>A0A409YFK5</accession>
<dbReference type="OrthoDB" id="3171339at2759"/>
<feature type="compositionally biased region" description="Basic and acidic residues" evidence="1">
    <location>
        <begin position="24"/>
        <end position="35"/>
    </location>
</feature>
<dbReference type="AlphaFoldDB" id="A0A409YFK5"/>
<evidence type="ECO:0000256" key="1">
    <source>
        <dbReference type="SAM" id="MobiDB-lite"/>
    </source>
</evidence>
<feature type="compositionally biased region" description="Low complexity" evidence="1">
    <location>
        <begin position="396"/>
        <end position="407"/>
    </location>
</feature>
<organism evidence="3 4">
    <name type="scientific">Panaeolus cyanescens</name>
    <dbReference type="NCBI Taxonomy" id="181874"/>
    <lineage>
        <taxon>Eukaryota</taxon>
        <taxon>Fungi</taxon>
        <taxon>Dikarya</taxon>
        <taxon>Basidiomycota</taxon>
        <taxon>Agaricomycotina</taxon>
        <taxon>Agaricomycetes</taxon>
        <taxon>Agaricomycetidae</taxon>
        <taxon>Agaricales</taxon>
        <taxon>Agaricineae</taxon>
        <taxon>Galeropsidaceae</taxon>
        <taxon>Panaeolus</taxon>
    </lineage>
</organism>
<protein>
    <recommendedName>
        <fullName evidence="2">CcmS related domain-containing protein</fullName>
    </recommendedName>
</protein>
<feature type="compositionally biased region" description="Low complexity" evidence="1">
    <location>
        <begin position="58"/>
        <end position="68"/>
    </location>
</feature>
<comment type="caution">
    <text evidence="3">The sequence shown here is derived from an EMBL/GenBank/DDBJ whole genome shotgun (WGS) entry which is preliminary data.</text>
</comment>
<feature type="non-terminal residue" evidence="3">
    <location>
        <position position="1"/>
    </location>
</feature>
<feature type="domain" description="CcmS related" evidence="2">
    <location>
        <begin position="217"/>
        <end position="346"/>
    </location>
</feature>